<keyword evidence="2" id="KW-1003">Cell membrane</keyword>
<dbReference type="GO" id="GO:0006508">
    <property type="term" value="P:proteolysis"/>
    <property type="evidence" value="ECO:0007669"/>
    <property type="project" value="UniProtKB-KW"/>
</dbReference>
<evidence type="ECO:0000256" key="2">
    <source>
        <dbReference type="ARBA" id="ARBA00022475"/>
    </source>
</evidence>
<dbReference type="EMBL" id="JAHHHV010000083">
    <property type="protein sequence ID" value="MBW4468007.1"/>
    <property type="molecule type" value="Genomic_DNA"/>
</dbReference>
<comment type="cofactor">
    <cofactor evidence="1">
        <name>Zn(2+)</name>
        <dbReference type="ChEBI" id="CHEBI:29105"/>
    </cofactor>
</comment>
<dbReference type="EC" id="3.4.24.-" evidence="13"/>
<evidence type="ECO:0000256" key="3">
    <source>
        <dbReference type="ARBA" id="ARBA00022670"/>
    </source>
</evidence>
<evidence type="ECO:0000256" key="8">
    <source>
        <dbReference type="ARBA" id="ARBA00022989"/>
    </source>
</evidence>
<gene>
    <name evidence="13" type="ORF">KME07_21490</name>
</gene>
<feature type="transmembrane region" description="Helical" evidence="11">
    <location>
        <begin position="397"/>
        <end position="414"/>
    </location>
</feature>
<dbReference type="GO" id="GO:0046872">
    <property type="term" value="F:metal ion binding"/>
    <property type="evidence" value="ECO:0007669"/>
    <property type="project" value="UniProtKB-KW"/>
</dbReference>
<keyword evidence="7" id="KW-0862">Zinc</keyword>
<name>A0A951PE36_9CYAN</name>
<feature type="transmembrane region" description="Helical" evidence="11">
    <location>
        <begin position="275"/>
        <end position="292"/>
    </location>
</feature>
<keyword evidence="8 11" id="KW-1133">Transmembrane helix</keyword>
<dbReference type="Gene3D" id="3.30.2010.10">
    <property type="entry name" value="Metalloproteases ('zincins'), catalytic domain"/>
    <property type="match status" value="1"/>
</dbReference>
<sequence>MTQKAISAASQRVEVEPDWLSYLRLLNAIAPCIWLGWLGLGLWAGQTDLLPGLLPSLLPRLLSDLPPGLLREGLGVSLFVLPPVGAIAGCYAISYRLFVRVGSVIWTKSDLVQQVVWGQLRNFLPLALFFSGCRLFFFDQLALAVLLWAAAYLSQTLLNQLVAQVNDLSSQALTTGELHDQICARAEQAGVALKQIYVMPSGRSQMANAFALQDGNVILTEPLLRHLNCPEVDAVIAHELAHLQYHHPQKLQFILLTAVIGNLLSHLMLTSWLPGLPIIPVGLLLLPVYYGCSRQFEYAADRQAASLSNPTAMITGLVKLAQLTGTPLNWGKRGWMMTHPSMRQRIEAIGQCYGVPITPQMLSRSPSDAVPRSQHYQICSSSLVFSSGLKQRSRQRLLWIWMLALLLPPLLLISCRPQPALSQISWQIAAGLTALAGAQLAANRLPLWGYASLRQQLSQKLSRQLSFDPTACQAAFVGLAPHPTPRYYEGMPHWDLGFLYLQGQHLCYVGEQTQFSLDVTQIKLSLEPAPQSAIVIRSAAGVLRLQACEAQSLGQMRSATARLKQRIQRWQQAASLDKSAMGAQLASMPPPIPAPKIGQVTSQSVQEHRRSQIVEASTKLTAMLLGLSLMLQLPWSWQPGSALYLLLIAVTGALLRFLP</sequence>
<proteinExistence type="predicted"/>
<accession>A0A951PE36</accession>
<dbReference type="InterPro" id="IPR050083">
    <property type="entry name" value="HtpX_protease"/>
</dbReference>
<keyword evidence="10 11" id="KW-0472">Membrane</keyword>
<keyword evidence="3" id="KW-0645">Protease</keyword>
<keyword evidence="4 11" id="KW-0812">Transmembrane</keyword>
<dbReference type="Proteomes" id="UP000707356">
    <property type="component" value="Unassembled WGS sequence"/>
</dbReference>
<evidence type="ECO:0000313" key="13">
    <source>
        <dbReference type="EMBL" id="MBW4468007.1"/>
    </source>
</evidence>
<evidence type="ECO:0000256" key="5">
    <source>
        <dbReference type="ARBA" id="ARBA00022723"/>
    </source>
</evidence>
<evidence type="ECO:0000256" key="7">
    <source>
        <dbReference type="ARBA" id="ARBA00022833"/>
    </source>
</evidence>
<feature type="transmembrane region" description="Helical" evidence="11">
    <location>
        <begin position="21"/>
        <end position="44"/>
    </location>
</feature>
<keyword evidence="6 13" id="KW-0378">Hydrolase</keyword>
<keyword evidence="5" id="KW-0479">Metal-binding</keyword>
<dbReference type="AlphaFoldDB" id="A0A951PE36"/>
<dbReference type="InterPro" id="IPR001915">
    <property type="entry name" value="Peptidase_M48"/>
</dbReference>
<evidence type="ECO:0000256" key="1">
    <source>
        <dbReference type="ARBA" id="ARBA00001947"/>
    </source>
</evidence>
<feature type="transmembrane region" description="Helical" evidence="11">
    <location>
        <begin position="74"/>
        <end position="99"/>
    </location>
</feature>
<dbReference type="Pfam" id="PF01435">
    <property type="entry name" value="Peptidase_M48"/>
    <property type="match status" value="1"/>
</dbReference>
<evidence type="ECO:0000313" key="14">
    <source>
        <dbReference type="Proteomes" id="UP000707356"/>
    </source>
</evidence>
<evidence type="ECO:0000256" key="4">
    <source>
        <dbReference type="ARBA" id="ARBA00022692"/>
    </source>
</evidence>
<evidence type="ECO:0000256" key="10">
    <source>
        <dbReference type="ARBA" id="ARBA00023136"/>
    </source>
</evidence>
<dbReference type="PANTHER" id="PTHR43221:SF2">
    <property type="entry name" value="PROTEASE HTPX HOMOLOG"/>
    <property type="match status" value="1"/>
</dbReference>
<evidence type="ECO:0000256" key="6">
    <source>
        <dbReference type="ARBA" id="ARBA00022801"/>
    </source>
</evidence>
<feature type="transmembrane region" description="Helical" evidence="11">
    <location>
        <begin position="641"/>
        <end position="658"/>
    </location>
</feature>
<comment type="caution">
    <text evidence="13">The sequence shown here is derived from an EMBL/GenBank/DDBJ whole genome shotgun (WGS) entry which is preliminary data.</text>
</comment>
<reference evidence="13" key="1">
    <citation type="submission" date="2021-05" db="EMBL/GenBank/DDBJ databases">
        <authorList>
            <person name="Pietrasiak N."/>
            <person name="Ward R."/>
            <person name="Stajich J.E."/>
            <person name="Kurbessoian T."/>
        </authorList>
    </citation>
    <scope>NUCLEOTIDE SEQUENCE</scope>
    <source>
        <strain evidence="13">GSE-TBD4-15B</strain>
    </source>
</reference>
<evidence type="ECO:0000256" key="11">
    <source>
        <dbReference type="SAM" id="Phobius"/>
    </source>
</evidence>
<protein>
    <submittedName>
        <fullName evidence="13">M48 family metalloprotease</fullName>
        <ecNumber evidence="13">3.4.24.-</ecNumber>
    </submittedName>
</protein>
<keyword evidence="9 13" id="KW-0482">Metalloprotease</keyword>
<dbReference type="PANTHER" id="PTHR43221">
    <property type="entry name" value="PROTEASE HTPX"/>
    <property type="match status" value="1"/>
</dbReference>
<organism evidence="13 14">
    <name type="scientific">Pegethrix bostrychoides GSE-TBD4-15B</name>
    <dbReference type="NCBI Taxonomy" id="2839662"/>
    <lineage>
        <taxon>Bacteria</taxon>
        <taxon>Bacillati</taxon>
        <taxon>Cyanobacteriota</taxon>
        <taxon>Cyanophyceae</taxon>
        <taxon>Oculatellales</taxon>
        <taxon>Oculatellaceae</taxon>
        <taxon>Pegethrix</taxon>
    </lineage>
</organism>
<feature type="domain" description="Peptidase M48" evidence="12">
    <location>
        <begin position="173"/>
        <end position="349"/>
    </location>
</feature>
<evidence type="ECO:0000259" key="12">
    <source>
        <dbReference type="Pfam" id="PF01435"/>
    </source>
</evidence>
<dbReference type="GO" id="GO:0004222">
    <property type="term" value="F:metalloendopeptidase activity"/>
    <property type="evidence" value="ECO:0007669"/>
    <property type="project" value="InterPro"/>
</dbReference>
<evidence type="ECO:0000256" key="9">
    <source>
        <dbReference type="ARBA" id="ARBA00023049"/>
    </source>
</evidence>
<reference evidence="13" key="2">
    <citation type="journal article" date="2022" name="Microbiol. Resour. Announc.">
        <title>Metagenome Sequencing to Explore Phylogenomics of Terrestrial Cyanobacteria.</title>
        <authorList>
            <person name="Ward R.D."/>
            <person name="Stajich J.E."/>
            <person name="Johansen J.R."/>
            <person name="Huntemann M."/>
            <person name="Clum A."/>
            <person name="Foster B."/>
            <person name="Foster B."/>
            <person name="Roux S."/>
            <person name="Palaniappan K."/>
            <person name="Varghese N."/>
            <person name="Mukherjee S."/>
            <person name="Reddy T.B.K."/>
            <person name="Daum C."/>
            <person name="Copeland A."/>
            <person name="Chen I.A."/>
            <person name="Ivanova N.N."/>
            <person name="Kyrpides N.C."/>
            <person name="Shapiro N."/>
            <person name="Eloe-Fadrosh E.A."/>
            <person name="Pietrasiak N."/>
        </authorList>
    </citation>
    <scope>NUCLEOTIDE SEQUENCE</scope>
    <source>
        <strain evidence="13">GSE-TBD4-15B</strain>
    </source>
</reference>